<dbReference type="AlphaFoldDB" id="A0A4P2QFW7"/>
<organism evidence="2 3">
    <name type="scientific">Sorangium cellulosum</name>
    <name type="common">Polyangium cellulosum</name>
    <dbReference type="NCBI Taxonomy" id="56"/>
    <lineage>
        <taxon>Bacteria</taxon>
        <taxon>Pseudomonadati</taxon>
        <taxon>Myxococcota</taxon>
        <taxon>Polyangia</taxon>
        <taxon>Polyangiales</taxon>
        <taxon>Polyangiaceae</taxon>
        <taxon>Sorangium</taxon>
    </lineage>
</organism>
<evidence type="ECO:0000313" key="2">
    <source>
        <dbReference type="EMBL" id="AUX28133.1"/>
    </source>
</evidence>
<proteinExistence type="predicted"/>
<dbReference type="RefSeq" id="WP_129572540.1">
    <property type="nucleotide sequence ID" value="NZ_CP012672.1"/>
</dbReference>
<gene>
    <name evidence="2" type="ORF">SOCE836_002010</name>
</gene>
<evidence type="ECO:0000313" key="3">
    <source>
        <dbReference type="Proteomes" id="UP000295497"/>
    </source>
</evidence>
<evidence type="ECO:0000256" key="1">
    <source>
        <dbReference type="SAM" id="MobiDB-lite"/>
    </source>
</evidence>
<dbReference type="EMBL" id="CP012672">
    <property type="protein sequence ID" value="AUX28133.1"/>
    <property type="molecule type" value="Genomic_DNA"/>
</dbReference>
<name>A0A4P2QFW7_SORCE</name>
<feature type="region of interest" description="Disordered" evidence="1">
    <location>
        <begin position="36"/>
        <end position="64"/>
    </location>
</feature>
<accession>A0A4P2QFW7</accession>
<protein>
    <recommendedName>
        <fullName evidence="4">Transposase IS30-like HTH domain-containing protein</fullName>
    </recommendedName>
</protein>
<reference evidence="2 3" key="1">
    <citation type="submission" date="2015-09" db="EMBL/GenBank/DDBJ databases">
        <title>Sorangium comparison.</title>
        <authorList>
            <person name="Zaburannyi N."/>
            <person name="Bunk B."/>
            <person name="Overmann J."/>
            <person name="Mueller R."/>
        </authorList>
    </citation>
    <scope>NUCLEOTIDE SEQUENCE [LARGE SCALE GENOMIC DNA]</scope>
    <source>
        <strain evidence="2 3">So ce836</strain>
    </source>
</reference>
<sequence>MITKEKEAELLRLYHGEKWPIGTIAGQLGLHHTTVHISSARGGTPRRRAPSDRSSRSLPGTDAQ</sequence>
<evidence type="ECO:0008006" key="4">
    <source>
        <dbReference type="Google" id="ProtNLM"/>
    </source>
</evidence>
<dbReference type="Proteomes" id="UP000295497">
    <property type="component" value="Chromosome"/>
</dbReference>